<proteinExistence type="predicted"/>
<dbReference type="AlphaFoldDB" id="A0AAV1TSQ5"/>
<protein>
    <submittedName>
        <fullName evidence="2">Uncharacterized protein</fullName>
    </submittedName>
</protein>
<feature type="compositionally biased region" description="Basic and acidic residues" evidence="1">
    <location>
        <begin position="1"/>
        <end position="14"/>
    </location>
</feature>
<evidence type="ECO:0000313" key="2">
    <source>
        <dbReference type="EMBL" id="CAK7925396.1"/>
    </source>
</evidence>
<name>A0AAV1TSQ5_9STRA</name>
<sequence length="42" mass="4718">MAQKSSDGRTLDGKRKQKTMRKKLALLLPKKMLPCCKGPSMI</sequence>
<feature type="region of interest" description="Disordered" evidence="1">
    <location>
        <begin position="1"/>
        <end position="20"/>
    </location>
</feature>
<dbReference type="Proteomes" id="UP001162060">
    <property type="component" value="Unassembled WGS sequence"/>
</dbReference>
<evidence type="ECO:0000256" key="1">
    <source>
        <dbReference type="SAM" id="MobiDB-lite"/>
    </source>
</evidence>
<reference evidence="2" key="1">
    <citation type="submission" date="2024-01" db="EMBL/GenBank/DDBJ databases">
        <authorList>
            <person name="Webb A."/>
        </authorList>
    </citation>
    <scope>NUCLEOTIDE SEQUENCE</scope>
    <source>
        <strain evidence="2">Pm1</strain>
    </source>
</reference>
<comment type="caution">
    <text evidence="2">The sequence shown here is derived from an EMBL/GenBank/DDBJ whole genome shotgun (WGS) entry which is preliminary data.</text>
</comment>
<gene>
    <name evidence="2" type="ORF">PM001_LOCUS10546</name>
</gene>
<accession>A0AAV1TSQ5</accession>
<evidence type="ECO:0000313" key="3">
    <source>
        <dbReference type="Proteomes" id="UP001162060"/>
    </source>
</evidence>
<dbReference type="EMBL" id="CAKLBY020000086">
    <property type="protein sequence ID" value="CAK7925396.1"/>
    <property type="molecule type" value="Genomic_DNA"/>
</dbReference>
<organism evidence="2 3">
    <name type="scientific">Peronospora matthiolae</name>
    <dbReference type="NCBI Taxonomy" id="2874970"/>
    <lineage>
        <taxon>Eukaryota</taxon>
        <taxon>Sar</taxon>
        <taxon>Stramenopiles</taxon>
        <taxon>Oomycota</taxon>
        <taxon>Peronosporomycetes</taxon>
        <taxon>Peronosporales</taxon>
        <taxon>Peronosporaceae</taxon>
        <taxon>Peronospora</taxon>
    </lineage>
</organism>